<feature type="region of interest" description="Disordered" evidence="1">
    <location>
        <begin position="320"/>
        <end position="392"/>
    </location>
</feature>
<name>A0A0A7CN45_ACHHY</name>
<evidence type="ECO:0000313" key="6">
    <source>
        <dbReference type="Proteomes" id="UP000243579"/>
    </source>
</evidence>
<dbReference type="AlphaFoldDB" id="A0A0A7CN45"/>
<dbReference type="EMBL" id="JNBR01000012">
    <property type="protein sequence ID" value="OQS01231.1"/>
    <property type="molecule type" value="Genomic_DNA"/>
</dbReference>
<dbReference type="STRING" id="1202772.A0A0A7CN45"/>
<feature type="chain" id="PRO_5002026807" evidence="2">
    <location>
        <begin position="18"/>
        <end position="521"/>
    </location>
</feature>
<dbReference type="OrthoDB" id="74934at2759"/>
<evidence type="ECO:0000313" key="5">
    <source>
        <dbReference type="EMBL" id="OQS01231.1"/>
    </source>
</evidence>
<keyword evidence="2" id="KW-0732">Signal</keyword>
<dbReference type="CDD" id="cd05379">
    <property type="entry name" value="CAP_bacterial"/>
    <property type="match status" value="3"/>
</dbReference>
<accession>A0A0A7CN45</accession>
<dbReference type="Pfam" id="PF00188">
    <property type="entry name" value="CAP"/>
    <property type="match status" value="3"/>
</dbReference>
<dbReference type="Gene3D" id="3.40.33.10">
    <property type="entry name" value="CAP"/>
    <property type="match status" value="3"/>
</dbReference>
<reference evidence="4 6" key="1">
    <citation type="journal article" date="2014" name="Genome Biol. Evol.">
        <title>The secreted proteins of Achlya hypogyna and Thraustotheca clavata identify the ancestral oomycete secretome and reveal gene acquisitions by horizontal gene transfer.</title>
        <authorList>
            <person name="Misner I."/>
            <person name="Blouin N."/>
            <person name="Leonard G."/>
            <person name="Richards T.A."/>
            <person name="Lane C.E."/>
        </authorList>
    </citation>
    <scope>NUCLEOTIDE SEQUENCE</scope>
    <source>
        <strain evidence="4 6">ATCC 48635</strain>
    </source>
</reference>
<feature type="signal peptide" evidence="2">
    <location>
        <begin position="1"/>
        <end position="17"/>
    </location>
</feature>
<dbReference type="PANTHER" id="PTHR31157">
    <property type="entry name" value="SCP DOMAIN-CONTAINING PROTEIN"/>
    <property type="match status" value="1"/>
</dbReference>
<organism evidence="4">
    <name type="scientific">Achlya hypogyna</name>
    <name type="common">Oomycete</name>
    <name type="synonym">Protoachlya hypogyna</name>
    <dbReference type="NCBI Taxonomy" id="1202772"/>
    <lineage>
        <taxon>Eukaryota</taxon>
        <taxon>Sar</taxon>
        <taxon>Stramenopiles</taxon>
        <taxon>Oomycota</taxon>
        <taxon>Saprolegniomycetes</taxon>
        <taxon>Saprolegniales</taxon>
        <taxon>Achlyaceae</taxon>
        <taxon>Achlya</taxon>
    </lineage>
</organism>
<keyword evidence="6" id="KW-1185">Reference proteome</keyword>
<gene>
    <name evidence="5" type="ORF">ACHHYP_01612</name>
</gene>
<feature type="domain" description="SCP" evidence="3">
    <location>
        <begin position="203"/>
        <end position="307"/>
    </location>
</feature>
<feature type="domain" description="SCP" evidence="3">
    <location>
        <begin position="25"/>
        <end position="129"/>
    </location>
</feature>
<evidence type="ECO:0000313" key="4">
    <source>
        <dbReference type="EMBL" id="AIG55849.1"/>
    </source>
</evidence>
<sequence>MRFGYLVAALVASSAVASDFVQELFDMHNKERQHNGLAPFECLDSQLSQLSADHVKYEVSIDNINHDGFSDRCRKVGNVACGENTLYDYVGDAAKFTQSWMNSPGHRKNILNPTYKHVGFAVQRGNGGKWFATAFFTDSNPRSNVCGGSNAKQSPPTSRPPAPTTRPQAPTRQPTPPPVHKVATPAPTNAPASSASDFAQQLFDMHNQERQRNGLQPYDCLDTQLSQLSADHVKYEVSIDNINHDGFSERCRKVGNVACGENTLYDYVGDASKFTQSWMNSPGHRKNILNGAYKHAGFAVQRGPSGKWFATAMFTDTNPATGVCANTKNSAKDNTRPSSVPSAKPSPAPWVQPTRVPTSKPSPAPWVEPTRAPSTKPSPAPWVQPTQPSQRAGGDMAQQLFEFHNQARQKNGLKPFTCLNSKLNSLSMDHVNYEIRAGKISHDGFGGRCEAAGNDGACAENTLYNYDGDAQGMTTQWMNSAGHRANILNAEYNNVGFAVKKASDGRYYATAIFTQDSRSCQ</sequence>
<feature type="domain" description="SCP" evidence="3">
    <location>
        <begin position="402"/>
        <end position="512"/>
    </location>
</feature>
<evidence type="ECO:0000256" key="2">
    <source>
        <dbReference type="SAM" id="SignalP"/>
    </source>
</evidence>
<dbReference type="PANTHER" id="PTHR31157:SF1">
    <property type="entry name" value="SCP DOMAIN-CONTAINING PROTEIN"/>
    <property type="match status" value="1"/>
</dbReference>
<dbReference type="InterPro" id="IPR014044">
    <property type="entry name" value="CAP_dom"/>
</dbReference>
<dbReference type="SUPFAM" id="SSF55797">
    <property type="entry name" value="PR-1-like"/>
    <property type="match status" value="3"/>
</dbReference>
<dbReference type="InterPro" id="IPR035940">
    <property type="entry name" value="CAP_sf"/>
</dbReference>
<dbReference type="EMBL" id="KM038388">
    <property type="protein sequence ID" value="AIG55849.1"/>
    <property type="molecule type" value="Genomic_DNA"/>
</dbReference>
<evidence type="ECO:0000256" key="1">
    <source>
        <dbReference type="SAM" id="MobiDB-lite"/>
    </source>
</evidence>
<protein>
    <submittedName>
        <fullName evidence="4">Secreted protein</fullName>
    </submittedName>
</protein>
<proteinExistence type="predicted"/>
<feature type="compositionally biased region" description="Low complexity" evidence="1">
    <location>
        <begin position="183"/>
        <end position="195"/>
    </location>
</feature>
<feature type="compositionally biased region" description="Polar residues" evidence="1">
    <location>
        <begin position="142"/>
        <end position="152"/>
    </location>
</feature>
<evidence type="ECO:0000259" key="3">
    <source>
        <dbReference type="Pfam" id="PF00188"/>
    </source>
</evidence>
<feature type="compositionally biased region" description="Polar residues" evidence="1">
    <location>
        <begin position="320"/>
        <end position="329"/>
    </location>
</feature>
<dbReference type="Proteomes" id="UP000243579">
    <property type="component" value="Unassembled WGS sequence"/>
</dbReference>
<feature type="region of interest" description="Disordered" evidence="1">
    <location>
        <begin position="142"/>
        <end position="195"/>
    </location>
</feature>